<sequence>LEYLGRADDQVKIRGFRIEPGEVESILAQHPSVAHAAVIAREDRPGDKRLVGYVVTTQDQTIDPTTARGYAAERLPAYMVPSAVVVLDELPLTVNGKLDRRALPAPDYTTGADSRGPRTPAEEILCGLFAEVLGLTDIGVHQSFFDLGGHSLLATRLVARVRTAFGVELGVRTLFDAPTVAGLAQRVGGAGAARTALVPAQRPDTIPLSFAQARLWFLHRLEGPSPTYNMPLALRLTGHVDVAALEMALADVVARHESLRTVFPDIDGVPQQRILPVREARPQLTVTPVDASELDTALATAARHTFDLETDIPLWAQLLRISAEEHALVLVVHHIAGDGWSLRPLWRDVSTAYQARCAGQEPEWAELPVQYADYTLWQRDLLGDVEDPHSEIAAQVEYWKRALAGLPDRVSLPTDRPHPQVASYEGDTVSFEWSADLHTRLEDLARQSGASLFMVANAALAALLTRMGAGQDIPIGAAIAGRTDQALDDLVGFFVNTLVLRTDTSGDPTFRQLLNHVRERSLDAYAHQDVPLDHLVETLNPERSLAHQPLFQVALVWQNALSPEVETPGLLAVPETISTDTAKFDISVHVVAHRDADHRPARLEGSVEFSTDVFDRSTVTSLVDRLERLLDAVATDPDRRIGTIDLLTPAERQRVLVEWNTTPDPDTRREAVSIPELFARQVEHVPDATAVVFDDHTLTYTELDAASNQLARLLIAEGAGPERIVALALPRSIDLVVAILAVLKTGAAYLPIDPEYPAERVEFMLRDATPALAVTTTALRPVFHDQSLTTVAYDAPGTTRRLAEQSPAALTDADRTHHLTPLNQAYVIYTSGSTGTPKGVAVSHGNVVDLATDPRFANGCHERVLVHSPTTFDASTYELYAPLLGGRTAVLAPAQRLEPAAIERLVARHGVTAMWLTAGLFQAIAEAAPESLAQLREVWTGGDIVPADAVRRVRSACPRLTVVDGYGPTETTTFATSHRIAAADRLDHSIPIGRPMAGSTVYVL</sequence>
<dbReference type="SMART" id="SM00823">
    <property type="entry name" value="PKS_PP"/>
    <property type="match status" value="1"/>
</dbReference>
<dbReference type="InterPro" id="IPR001242">
    <property type="entry name" value="Condensation_dom"/>
</dbReference>
<dbReference type="InterPro" id="IPR000873">
    <property type="entry name" value="AMP-dep_synth/lig_dom"/>
</dbReference>
<feature type="non-terminal residue" evidence="5">
    <location>
        <position position="1004"/>
    </location>
</feature>
<dbReference type="SUPFAM" id="SSF47336">
    <property type="entry name" value="ACP-like"/>
    <property type="match status" value="1"/>
</dbReference>
<dbReference type="InterPro" id="IPR023213">
    <property type="entry name" value="CAT-like_dom_sf"/>
</dbReference>
<dbReference type="PROSITE" id="PS50075">
    <property type="entry name" value="CARRIER"/>
    <property type="match status" value="1"/>
</dbReference>
<dbReference type="Gene3D" id="3.40.50.980">
    <property type="match status" value="2"/>
</dbReference>
<dbReference type="Pfam" id="PF13193">
    <property type="entry name" value="AMP-binding_C"/>
    <property type="match status" value="1"/>
</dbReference>
<dbReference type="InterPro" id="IPR020845">
    <property type="entry name" value="AMP-binding_CS"/>
</dbReference>
<dbReference type="PROSITE" id="PS00012">
    <property type="entry name" value="PHOSPHOPANTETHEINE"/>
    <property type="match status" value="1"/>
</dbReference>
<comment type="cofactor">
    <cofactor evidence="1">
        <name>pantetheine 4'-phosphate</name>
        <dbReference type="ChEBI" id="CHEBI:47942"/>
    </cofactor>
</comment>
<dbReference type="RefSeq" id="WP_404749229.1">
    <property type="nucleotide sequence ID" value="NZ_JBJDQH010000071.1"/>
</dbReference>
<protein>
    <submittedName>
        <fullName evidence="5">Condensation domain-containing protein</fullName>
    </submittedName>
</protein>
<keyword evidence="3" id="KW-0597">Phosphoprotein</keyword>
<dbReference type="Pfam" id="PF00668">
    <property type="entry name" value="Condensation"/>
    <property type="match status" value="1"/>
</dbReference>
<evidence type="ECO:0000259" key="4">
    <source>
        <dbReference type="PROSITE" id="PS50075"/>
    </source>
</evidence>
<dbReference type="PROSITE" id="PS00455">
    <property type="entry name" value="AMP_BINDING"/>
    <property type="match status" value="1"/>
</dbReference>
<name>A0ABW8M4X6_9ACTN</name>
<dbReference type="InterPro" id="IPR025110">
    <property type="entry name" value="AMP-bd_C"/>
</dbReference>
<dbReference type="Pfam" id="PF00501">
    <property type="entry name" value="AMP-binding"/>
    <property type="match status" value="1"/>
</dbReference>
<feature type="non-terminal residue" evidence="5">
    <location>
        <position position="1"/>
    </location>
</feature>
<dbReference type="Gene3D" id="1.10.1200.10">
    <property type="entry name" value="ACP-like"/>
    <property type="match status" value="1"/>
</dbReference>
<gene>
    <name evidence="5" type="ORF">ACI2L5_51640</name>
</gene>
<dbReference type="InterPro" id="IPR020806">
    <property type="entry name" value="PKS_PP-bd"/>
</dbReference>
<feature type="domain" description="Carrier" evidence="4">
    <location>
        <begin position="116"/>
        <end position="191"/>
    </location>
</feature>
<evidence type="ECO:0000256" key="3">
    <source>
        <dbReference type="ARBA" id="ARBA00022553"/>
    </source>
</evidence>
<keyword evidence="6" id="KW-1185">Reference proteome</keyword>
<dbReference type="CDD" id="cd19540">
    <property type="entry name" value="LCL_NRPS-like"/>
    <property type="match status" value="1"/>
</dbReference>
<evidence type="ECO:0000313" key="5">
    <source>
        <dbReference type="EMBL" id="MFK4273244.1"/>
    </source>
</evidence>
<proteinExistence type="predicted"/>
<dbReference type="Gene3D" id="3.30.300.30">
    <property type="match status" value="1"/>
</dbReference>
<dbReference type="PANTHER" id="PTHR45527">
    <property type="entry name" value="NONRIBOSOMAL PEPTIDE SYNTHETASE"/>
    <property type="match status" value="1"/>
</dbReference>
<dbReference type="SUPFAM" id="SSF52777">
    <property type="entry name" value="CoA-dependent acyltransferases"/>
    <property type="match status" value="2"/>
</dbReference>
<dbReference type="SUPFAM" id="SSF56801">
    <property type="entry name" value="Acetyl-CoA synthetase-like"/>
    <property type="match status" value="2"/>
</dbReference>
<dbReference type="Gene3D" id="3.30.559.10">
    <property type="entry name" value="Chloramphenicol acetyltransferase-like domain"/>
    <property type="match status" value="1"/>
</dbReference>
<evidence type="ECO:0000256" key="1">
    <source>
        <dbReference type="ARBA" id="ARBA00001957"/>
    </source>
</evidence>
<evidence type="ECO:0000313" key="6">
    <source>
        <dbReference type="Proteomes" id="UP001620295"/>
    </source>
</evidence>
<dbReference type="PANTHER" id="PTHR45527:SF1">
    <property type="entry name" value="FATTY ACID SYNTHASE"/>
    <property type="match status" value="1"/>
</dbReference>
<dbReference type="InterPro" id="IPR045851">
    <property type="entry name" value="AMP-bd_C_sf"/>
</dbReference>
<dbReference type="EMBL" id="JBJDQH010000071">
    <property type="protein sequence ID" value="MFK4273244.1"/>
    <property type="molecule type" value="Genomic_DNA"/>
</dbReference>
<dbReference type="Proteomes" id="UP001620295">
    <property type="component" value="Unassembled WGS sequence"/>
</dbReference>
<organism evidence="5 6">
    <name type="scientific">Streptomyces milbemycinicus</name>
    <dbReference type="NCBI Taxonomy" id="476552"/>
    <lineage>
        <taxon>Bacteria</taxon>
        <taxon>Bacillati</taxon>
        <taxon>Actinomycetota</taxon>
        <taxon>Actinomycetes</taxon>
        <taxon>Kitasatosporales</taxon>
        <taxon>Streptomycetaceae</taxon>
        <taxon>Streptomyces</taxon>
    </lineage>
</organism>
<dbReference type="InterPro" id="IPR009081">
    <property type="entry name" value="PP-bd_ACP"/>
</dbReference>
<dbReference type="Pfam" id="PF00550">
    <property type="entry name" value="PP-binding"/>
    <property type="match status" value="1"/>
</dbReference>
<comment type="caution">
    <text evidence="5">The sequence shown here is derived from an EMBL/GenBank/DDBJ whole genome shotgun (WGS) entry which is preliminary data.</text>
</comment>
<dbReference type="Gene3D" id="3.30.559.30">
    <property type="entry name" value="Nonribosomal peptide synthetase, condensation domain"/>
    <property type="match status" value="1"/>
</dbReference>
<keyword evidence="2" id="KW-0596">Phosphopantetheine</keyword>
<reference evidence="5 6" key="1">
    <citation type="submission" date="2024-11" db="EMBL/GenBank/DDBJ databases">
        <title>The Natural Products Discovery Center: Release of the First 8490 Sequenced Strains for Exploring Actinobacteria Biosynthetic Diversity.</title>
        <authorList>
            <person name="Kalkreuter E."/>
            <person name="Kautsar S.A."/>
            <person name="Yang D."/>
            <person name="Bader C.D."/>
            <person name="Teijaro C.N."/>
            <person name="Fluegel L."/>
            <person name="Davis C.M."/>
            <person name="Simpson J.R."/>
            <person name="Lauterbach L."/>
            <person name="Steele A.D."/>
            <person name="Gui C."/>
            <person name="Meng S."/>
            <person name="Li G."/>
            <person name="Viehrig K."/>
            <person name="Ye F."/>
            <person name="Su P."/>
            <person name="Kiefer A.F."/>
            <person name="Nichols A."/>
            <person name="Cepeda A.J."/>
            <person name="Yan W."/>
            <person name="Fan B."/>
            <person name="Jiang Y."/>
            <person name="Adhikari A."/>
            <person name="Zheng C.-J."/>
            <person name="Schuster L."/>
            <person name="Cowan T.M."/>
            <person name="Smanski M.J."/>
            <person name="Chevrette M.G."/>
            <person name="De Carvalho L.P.S."/>
            <person name="Shen B."/>
        </authorList>
    </citation>
    <scope>NUCLEOTIDE SEQUENCE [LARGE SCALE GENOMIC DNA]</scope>
    <source>
        <strain evidence="5 6">NPDC020863</strain>
    </source>
</reference>
<dbReference type="InterPro" id="IPR036736">
    <property type="entry name" value="ACP-like_sf"/>
</dbReference>
<dbReference type="InterPro" id="IPR006162">
    <property type="entry name" value="Ppantetheine_attach_site"/>
</dbReference>
<accession>A0ABW8M4X6</accession>
<evidence type="ECO:0000256" key="2">
    <source>
        <dbReference type="ARBA" id="ARBA00022450"/>
    </source>
</evidence>